<dbReference type="STRING" id="406100.SAMN04488052_102469"/>
<reference evidence="7 8" key="1">
    <citation type="submission" date="2016-10" db="EMBL/GenBank/DDBJ databases">
        <authorList>
            <person name="de Groot N.N."/>
        </authorList>
    </citation>
    <scope>NUCLEOTIDE SEQUENCE [LARGE SCALE GENOMIC DNA]</scope>
    <source>
        <strain evidence="7 8">CGMCC 1.6291</strain>
    </source>
</reference>
<dbReference type="Proteomes" id="UP000199657">
    <property type="component" value="Unassembled WGS sequence"/>
</dbReference>
<evidence type="ECO:0000256" key="5">
    <source>
        <dbReference type="ARBA" id="ARBA00023136"/>
    </source>
</evidence>
<feature type="transmembrane region" description="Helical" evidence="6">
    <location>
        <begin position="296"/>
        <end position="316"/>
    </location>
</feature>
<evidence type="ECO:0000256" key="1">
    <source>
        <dbReference type="ARBA" id="ARBA00004429"/>
    </source>
</evidence>
<proteinExistence type="predicted"/>
<dbReference type="CDD" id="cd06580">
    <property type="entry name" value="TM_PBP1_transp_TpRbsC_like"/>
    <property type="match status" value="1"/>
</dbReference>
<dbReference type="PANTHER" id="PTHR47089:SF1">
    <property type="entry name" value="GUANOSINE ABC TRANSPORTER PERMEASE PROTEIN NUPP"/>
    <property type="match status" value="1"/>
</dbReference>
<dbReference type="InterPro" id="IPR001851">
    <property type="entry name" value="ABC_transp_permease"/>
</dbReference>
<keyword evidence="3 6" id="KW-0812">Transmembrane</keyword>
<dbReference type="Pfam" id="PF02653">
    <property type="entry name" value="BPD_transp_2"/>
    <property type="match status" value="1"/>
</dbReference>
<feature type="transmembrane region" description="Helical" evidence="6">
    <location>
        <begin position="198"/>
        <end position="216"/>
    </location>
</feature>
<evidence type="ECO:0000256" key="4">
    <source>
        <dbReference type="ARBA" id="ARBA00022989"/>
    </source>
</evidence>
<name>A0A1H8S3Y6_9GAMM</name>
<dbReference type="PANTHER" id="PTHR47089">
    <property type="entry name" value="ABC TRANSPORTER, PERMEASE PROTEIN"/>
    <property type="match status" value="1"/>
</dbReference>
<evidence type="ECO:0000256" key="2">
    <source>
        <dbReference type="ARBA" id="ARBA00022475"/>
    </source>
</evidence>
<keyword evidence="4 6" id="KW-1133">Transmembrane helix</keyword>
<evidence type="ECO:0000313" key="8">
    <source>
        <dbReference type="Proteomes" id="UP000199657"/>
    </source>
</evidence>
<keyword evidence="8" id="KW-1185">Reference proteome</keyword>
<keyword evidence="2" id="KW-1003">Cell membrane</keyword>
<gene>
    <name evidence="7" type="ORF">SAMN04488052_102469</name>
</gene>
<dbReference type="GO" id="GO:0022857">
    <property type="term" value="F:transmembrane transporter activity"/>
    <property type="evidence" value="ECO:0007669"/>
    <property type="project" value="InterPro"/>
</dbReference>
<feature type="transmembrane region" description="Helical" evidence="6">
    <location>
        <begin position="237"/>
        <end position="260"/>
    </location>
</feature>
<evidence type="ECO:0000256" key="6">
    <source>
        <dbReference type="SAM" id="Phobius"/>
    </source>
</evidence>
<protein>
    <submittedName>
        <fullName evidence="7">Nucleoside ABC transporter membrane protein</fullName>
    </submittedName>
</protein>
<dbReference type="GO" id="GO:0005886">
    <property type="term" value="C:plasma membrane"/>
    <property type="evidence" value="ECO:0007669"/>
    <property type="project" value="UniProtKB-SubCell"/>
</dbReference>
<dbReference type="AlphaFoldDB" id="A0A1H8S3Y6"/>
<sequence length="360" mass="36939">MWIRSPMQRLLMAGSAALPPVLALLAASVLFSLFLLVQNISPAEVFVNIYQGAFGSRFSWENTLQRSAPIMLTALCVALTAKLGLIVIGGEGALVLGGLAAAVAGVALQGSLPPLGVQAGLLLAGALAGGIWIAMAGALRHYRGVNETISTLLLTYIGIAVLNHLVEGPLRDPASLNNPSTHSLDAANMLGSIPTTGIHWGLGFAVIACIVAWLVVNRTTFGFAMRMIGGNARAAKLSGIHVGWVLVGACGLGGAAAGLAGAIEVAAVHGAANSSLAVGYGFTGILVAFIARQNALAIIFVAVLLGALEASTGVVQRRMDLPDATLEVFQGIAFLCVLASEAIQGNLRLPHPFRTREATS</sequence>
<dbReference type="EMBL" id="FOEG01000002">
    <property type="protein sequence ID" value="SEO73411.1"/>
    <property type="molecule type" value="Genomic_DNA"/>
</dbReference>
<feature type="transmembrane region" description="Helical" evidence="6">
    <location>
        <begin position="149"/>
        <end position="166"/>
    </location>
</feature>
<accession>A0A1H8S3Y6</accession>
<feature type="transmembrane region" description="Helical" evidence="6">
    <location>
        <begin position="266"/>
        <end position="289"/>
    </location>
</feature>
<feature type="transmembrane region" description="Helical" evidence="6">
    <location>
        <begin position="118"/>
        <end position="137"/>
    </location>
</feature>
<keyword evidence="5 6" id="KW-0472">Membrane</keyword>
<feature type="transmembrane region" description="Helical" evidence="6">
    <location>
        <begin position="94"/>
        <end position="112"/>
    </location>
</feature>
<organism evidence="7 8">
    <name type="scientific">Aquisalimonas asiatica</name>
    <dbReference type="NCBI Taxonomy" id="406100"/>
    <lineage>
        <taxon>Bacteria</taxon>
        <taxon>Pseudomonadati</taxon>
        <taxon>Pseudomonadota</taxon>
        <taxon>Gammaproteobacteria</taxon>
        <taxon>Chromatiales</taxon>
        <taxon>Ectothiorhodospiraceae</taxon>
        <taxon>Aquisalimonas</taxon>
    </lineage>
</organism>
<evidence type="ECO:0000313" key="7">
    <source>
        <dbReference type="EMBL" id="SEO73411.1"/>
    </source>
</evidence>
<comment type="subcellular location">
    <subcellularLocation>
        <location evidence="1">Cell inner membrane</location>
        <topology evidence="1">Multi-pass membrane protein</topology>
    </subcellularLocation>
</comment>
<evidence type="ECO:0000256" key="3">
    <source>
        <dbReference type="ARBA" id="ARBA00022692"/>
    </source>
</evidence>